<protein>
    <recommendedName>
        <fullName evidence="3">Lipoprotein</fullName>
    </recommendedName>
</protein>
<gene>
    <name evidence="1" type="ORF">OM074_13120</name>
</gene>
<sequence>MIRKSRVSTVVIALSIVLLSGCGPTSEEIAREKFDRASGLYDQGHFNDAMLILDSITIDFPSEIEFVARAEDLIRKIKISEQERSLSFLDSALVKKEKELEVLMKNFRVSKEYGEKEILIHKRQKPQNSFNRTYLRAHLDMDGNFYISSRYSGDHYINHSKIKVYHKDQSVVSEEIPYDEFDNRHFEDGGTYWEVVNYKDNADNGIIDFIAQNVDKPLKVQYIGKKYYYIVMEKFDKEAISDGYEISFVLKEISKIKKEIKIAKTQLSRLK</sequence>
<dbReference type="RefSeq" id="WP_301200129.1">
    <property type="nucleotide sequence ID" value="NZ_JAPDPI010000026.1"/>
</dbReference>
<reference evidence="1" key="1">
    <citation type="submission" date="2022-10" db="EMBL/GenBank/DDBJ databases">
        <authorList>
            <person name="Yu W.X."/>
        </authorList>
    </citation>
    <scope>NUCLEOTIDE SEQUENCE</scope>
    <source>
        <strain evidence="1">D04</strain>
    </source>
</reference>
<name>A0AAE3SK95_9BACT</name>
<keyword evidence="2" id="KW-1185">Reference proteome</keyword>
<evidence type="ECO:0000313" key="1">
    <source>
        <dbReference type="EMBL" id="MCW3806570.1"/>
    </source>
</evidence>
<dbReference type="Proteomes" id="UP001207408">
    <property type="component" value="Unassembled WGS sequence"/>
</dbReference>
<comment type="caution">
    <text evidence="1">The sequence shown here is derived from an EMBL/GenBank/DDBJ whole genome shotgun (WGS) entry which is preliminary data.</text>
</comment>
<organism evidence="1 2">
    <name type="scientific">Plebeiibacterium marinum</name>
    <dbReference type="NCBI Taxonomy" id="2992111"/>
    <lineage>
        <taxon>Bacteria</taxon>
        <taxon>Pseudomonadati</taxon>
        <taxon>Bacteroidota</taxon>
        <taxon>Bacteroidia</taxon>
        <taxon>Marinilabiliales</taxon>
        <taxon>Marinilabiliaceae</taxon>
        <taxon>Plebeiibacterium</taxon>
    </lineage>
</organism>
<accession>A0AAE3SK95</accession>
<dbReference type="EMBL" id="JAPDPI010000026">
    <property type="protein sequence ID" value="MCW3806570.1"/>
    <property type="molecule type" value="Genomic_DNA"/>
</dbReference>
<evidence type="ECO:0008006" key="3">
    <source>
        <dbReference type="Google" id="ProtNLM"/>
    </source>
</evidence>
<evidence type="ECO:0000313" key="2">
    <source>
        <dbReference type="Proteomes" id="UP001207408"/>
    </source>
</evidence>
<proteinExistence type="predicted"/>
<dbReference type="PROSITE" id="PS51257">
    <property type="entry name" value="PROKAR_LIPOPROTEIN"/>
    <property type="match status" value="1"/>
</dbReference>
<dbReference type="AlphaFoldDB" id="A0AAE3SK95"/>